<keyword evidence="7 11" id="KW-1133">Transmembrane helix</keyword>
<keyword evidence="9 10" id="KW-0131">Cell cycle</keyword>
<gene>
    <name evidence="14" type="ORF">DFR27_0038</name>
</gene>
<feature type="domain" description="ABC3 transporter permease C-terminal" evidence="12">
    <location>
        <begin position="181"/>
        <end position="298"/>
    </location>
</feature>
<sequence>MKSSASQSGQKPTQAWVQHHRFCFSDALRRQRKDLGRSFLTWLVIAFSLVLPALLYAVLIQIEPLLEQRPEPQLNAYLSSSLSEDELSSFSSALADADGLSIEYISPEDALAALQSDIDTSSSSQFNPLPHTFVITASSAQLDELAVALRNDDRVDEIQLDREWIQRWQWLAAIGERSLLLISLILLLGAVATVGNTVGLTIVMRQHEIEVMTLVGATSTFIRRPFIYHGVISGIIGGLLSSVLLIAIVISLYTPWQQFIHSYDISAIAIPMWVWLFPIVSGLLVGAGGAAIACSRFVRY</sequence>
<evidence type="ECO:0000256" key="9">
    <source>
        <dbReference type="ARBA" id="ARBA00023306"/>
    </source>
</evidence>
<evidence type="ECO:0000256" key="11">
    <source>
        <dbReference type="SAM" id="Phobius"/>
    </source>
</evidence>
<dbReference type="GO" id="GO:0005886">
    <property type="term" value="C:plasma membrane"/>
    <property type="evidence" value="ECO:0007669"/>
    <property type="project" value="UniProtKB-SubCell"/>
</dbReference>
<dbReference type="PANTHER" id="PTHR47755:SF1">
    <property type="entry name" value="CELL DIVISION PROTEIN FTSX"/>
    <property type="match status" value="1"/>
</dbReference>
<protein>
    <recommendedName>
        <fullName evidence="3 10">Cell division protein FtsX</fullName>
    </recommendedName>
</protein>
<dbReference type="Proteomes" id="UP000267187">
    <property type="component" value="Unassembled WGS sequence"/>
</dbReference>
<keyword evidence="5 10" id="KW-0132">Cell division</keyword>
<feature type="domain" description="FtsX extracellular" evidence="13">
    <location>
        <begin position="73"/>
        <end position="158"/>
    </location>
</feature>
<dbReference type="RefSeq" id="WP_121875441.1">
    <property type="nucleotide sequence ID" value="NZ_REFJ01000001.1"/>
</dbReference>
<evidence type="ECO:0000313" key="15">
    <source>
        <dbReference type="Proteomes" id="UP000267187"/>
    </source>
</evidence>
<evidence type="ECO:0000256" key="5">
    <source>
        <dbReference type="ARBA" id="ARBA00022618"/>
    </source>
</evidence>
<keyword evidence="15" id="KW-1185">Reference proteome</keyword>
<evidence type="ECO:0000256" key="4">
    <source>
        <dbReference type="ARBA" id="ARBA00022475"/>
    </source>
</evidence>
<evidence type="ECO:0000256" key="8">
    <source>
        <dbReference type="ARBA" id="ARBA00023136"/>
    </source>
</evidence>
<feature type="transmembrane region" description="Helical" evidence="11">
    <location>
        <begin position="39"/>
        <end position="62"/>
    </location>
</feature>
<dbReference type="Pfam" id="PF02687">
    <property type="entry name" value="FtsX"/>
    <property type="match status" value="1"/>
</dbReference>
<comment type="function">
    <text evidence="10">Part of the ABC transporter FtsEX involved in cellular division.</text>
</comment>
<dbReference type="InterPro" id="IPR004513">
    <property type="entry name" value="FtsX"/>
</dbReference>
<organism evidence="14 15">
    <name type="scientific">Umboniibacter marinipuniceus</name>
    <dbReference type="NCBI Taxonomy" id="569599"/>
    <lineage>
        <taxon>Bacteria</taxon>
        <taxon>Pseudomonadati</taxon>
        <taxon>Pseudomonadota</taxon>
        <taxon>Gammaproteobacteria</taxon>
        <taxon>Cellvibrionales</taxon>
        <taxon>Cellvibrionaceae</taxon>
        <taxon>Umboniibacter</taxon>
    </lineage>
</organism>
<accession>A0A3M0AAB1</accession>
<evidence type="ECO:0000313" key="14">
    <source>
        <dbReference type="EMBL" id="RMA82091.1"/>
    </source>
</evidence>
<dbReference type="GO" id="GO:0032153">
    <property type="term" value="C:cell division site"/>
    <property type="evidence" value="ECO:0007669"/>
    <property type="project" value="TreeGrafter"/>
</dbReference>
<evidence type="ECO:0000259" key="12">
    <source>
        <dbReference type="Pfam" id="PF02687"/>
    </source>
</evidence>
<keyword evidence="6 11" id="KW-0812">Transmembrane</keyword>
<evidence type="ECO:0000256" key="1">
    <source>
        <dbReference type="ARBA" id="ARBA00004651"/>
    </source>
</evidence>
<dbReference type="InterPro" id="IPR040690">
    <property type="entry name" value="FtsX_ECD"/>
</dbReference>
<feature type="transmembrane region" description="Helical" evidence="11">
    <location>
        <begin position="273"/>
        <end position="294"/>
    </location>
</feature>
<evidence type="ECO:0000256" key="3">
    <source>
        <dbReference type="ARBA" id="ARBA00021907"/>
    </source>
</evidence>
<proteinExistence type="inferred from homology"/>
<dbReference type="Pfam" id="PF18075">
    <property type="entry name" value="FtsX_ECD"/>
    <property type="match status" value="1"/>
</dbReference>
<comment type="similarity">
    <text evidence="2 10">Belongs to the ABC-4 integral membrane protein family. FtsX subfamily.</text>
</comment>
<keyword evidence="4 10" id="KW-1003">Cell membrane</keyword>
<evidence type="ECO:0000256" key="10">
    <source>
        <dbReference type="PIRNR" id="PIRNR003097"/>
    </source>
</evidence>
<evidence type="ECO:0000256" key="7">
    <source>
        <dbReference type="ARBA" id="ARBA00022989"/>
    </source>
</evidence>
<evidence type="ECO:0000259" key="13">
    <source>
        <dbReference type="Pfam" id="PF18075"/>
    </source>
</evidence>
<dbReference type="InterPro" id="IPR003838">
    <property type="entry name" value="ABC3_permease_C"/>
</dbReference>
<dbReference type="PIRSF" id="PIRSF003097">
    <property type="entry name" value="FtsX"/>
    <property type="match status" value="1"/>
</dbReference>
<dbReference type="GO" id="GO:0051301">
    <property type="term" value="P:cell division"/>
    <property type="evidence" value="ECO:0007669"/>
    <property type="project" value="UniProtKB-KW"/>
</dbReference>
<dbReference type="OrthoDB" id="9813411at2"/>
<evidence type="ECO:0000256" key="6">
    <source>
        <dbReference type="ARBA" id="ARBA00022692"/>
    </source>
</evidence>
<comment type="subcellular location">
    <subcellularLocation>
        <location evidence="10">Cell inner membrane</location>
    </subcellularLocation>
    <subcellularLocation>
        <location evidence="1">Cell membrane</location>
        <topology evidence="1">Multi-pass membrane protein</topology>
    </subcellularLocation>
</comment>
<evidence type="ECO:0000256" key="2">
    <source>
        <dbReference type="ARBA" id="ARBA00007379"/>
    </source>
</evidence>
<dbReference type="PANTHER" id="PTHR47755">
    <property type="entry name" value="CELL DIVISION PROTEIN FTSX"/>
    <property type="match status" value="1"/>
</dbReference>
<feature type="transmembrane region" description="Helical" evidence="11">
    <location>
        <begin position="226"/>
        <end position="253"/>
    </location>
</feature>
<name>A0A3M0AAB1_9GAMM</name>
<feature type="transmembrane region" description="Helical" evidence="11">
    <location>
        <begin position="179"/>
        <end position="205"/>
    </location>
</feature>
<dbReference type="AlphaFoldDB" id="A0A3M0AAB1"/>
<reference evidence="14 15" key="1">
    <citation type="submission" date="2018-10" db="EMBL/GenBank/DDBJ databases">
        <title>Genomic Encyclopedia of Type Strains, Phase IV (KMG-IV): sequencing the most valuable type-strain genomes for metagenomic binning, comparative biology and taxonomic classification.</title>
        <authorList>
            <person name="Goeker M."/>
        </authorList>
    </citation>
    <scope>NUCLEOTIDE SEQUENCE [LARGE SCALE GENOMIC DNA]</scope>
    <source>
        <strain evidence="14 15">DSM 25080</strain>
    </source>
</reference>
<keyword evidence="10" id="KW-0997">Cell inner membrane</keyword>
<keyword evidence="8 10" id="KW-0472">Membrane</keyword>
<comment type="caution">
    <text evidence="14">The sequence shown here is derived from an EMBL/GenBank/DDBJ whole genome shotgun (WGS) entry which is preliminary data.</text>
</comment>
<dbReference type="EMBL" id="REFJ01000001">
    <property type="protein sequence ID" value="RMA82091.1"/>
    <property type="molecule type" value="Genomic_DNA"/>
</dbReference>